<dbReference type="GO" id="GO:0000160">
    <property type="term" value="P:phosphorelay signal transduction system"/>
    <property type="evidence" value="ECO:0007669"/>
    <property type="project" value="InterPro"/>
</dbReference>
<dbReference type="InterPro" id="IPR011006">
    <property type="entry name" value="CheY-like_superfamily"/>
</dbReference>
<dbReference type="InterPro" id="IPR003607">
    <property type="entry name" value="HD/PDEase_dom"/>
</dbReference>
<dbReference type="AlphaFoldDB" id="A0A7X0SN86"/>
<dbReference type="Gene3D" id="1.10.3210.10">
    <property type="entry name" value="Hypothetical protein af1432"/>
    <property type="match status" value="1"/>
</dbReference>
<dbReference type="PROSITE" id="PS50110">
    <property type="entry name" value="RESPONSE_REGULATORY"/>
    <property type="match status" value="1"/>
</dbReference>
<dbReference type="Pfam" id="PF00072">
    <property type="entry name" value="Response_reg"/>
    <property type="match status" value="1"/>
</dbReference>
<dbReference type="InterPro" id="IPR037522">
    <property type="entry name" value="HD_GYP_dom"/>
</dbReference>
<feature type="domain" description="Response regulatory" evidence="2">
    <location>
        <begin position="10"/>
        <end position="128"/>
    </location>
</feature>
<evidence type="ECO:0000259" key="2">
    <source>
        <dbReference type="PROSITE" id="PS50110"/>
    </source>
</evidence>
<feature type="modified residue" description="4-aspartylphosphate" evidence="1">
    <location>
        <position position="60"/>
    </location>
</feature>
<comment type="caution">
    <text evidence="4">The sequence shown here is derived from an EMBL/GenBank/DDBJ whole genome shotgun (WGS) entry which is preliminary data.</text>
</comment>
<dbReference type="Proteomes" id="UP000564644">
    <property type="component" value="Unassembled WGS sequence"/>
</dbReference>
<dbReference type="Gene3D" id="3.40.50.2300">
    <property type="match status" value="1"/>
</dbReference>
<organism evidence="4 5">
    <name type="scientific">Cohnella zeiphila</name>
    <dbReference type="NCBI Taxonomy" id="2761120"/>
    <lineage>
        <taxon>Bacteria</taxon>
        <taxon>Bacillati</taxon>
        <taxon>Bacillota</taxon>
        <taxon>Bacilli</taxon>
        <taxon>Bacillales</taxon>
        <taxon>Paenibacillaceae</taxon>
        <taxon>Cohnella</taxon>
    </lineage>
</organism>
<dbReference type="SMART" id="SM00448">
    <property type="entry name" value="REC"/>
    <property type="match status" value="1"/>
</dbReference>
<sequence>MDNEWRKQARFLIVDDQEVNIALLERILRRAGFDSIYSTTNPRDFGRLYREVEPDLVMIDLHMPGVDGFDLLRQLGERGEDGYYVPVVVLTADVTPEARKEALLLGANDFLTKPLDRAEVTLRIQNLLKTRYLHLQLQHQNQHLEQIVEARTVEVLQAKQEILELLARTSEYRDDDTGRHTQRVGELAYLVARAMGLAPSEAALIRQASPLHDIGKIGIPDSILLKPGRFTPEEFEQMKHHTTIGASILDGSSFPALQLAGTIAASHHEKWDGTGYPKGLSGHQIPLAGRIVAIADFFDALTHERPYKRAWTREEAVAEIERQRGAHFDPDVVDAFLSVIGESRAREREHSA</sequence>
<gene>
    <name evidence="4" type="ORF">H7C18_19540</name>
</gene>
<dbReference type="PROSITE" id="PS51832">
    <property type="entry name" value="HD_GYP"/>
    <property type="match status" value="1"/>
</dbReference>
<keyword evidence="1" id="KW-0597">Phosphoprotein</keyword>
<feature type="domain" description="HD-GYP" evidence="3">
    <location>
        <begin position="155"/>
        <end position="352"/>
    </location>
</feature>
<dbReference type="Pfam" id="PF13487">
    <property type="entry name" value="HD_5"/>
    <property type="match status" value="1"/>
</dbReference>
<evidence type="ECO:0000256" key="1">
    <source>
        <dbReference type="PROSITE-ProRule" id="PRU00169"/>
    </source>
</evidence>
<proteinExistence type="predicted"/>
<evidence type="ECO:0000313" key="4">
    <source>
        <dbReference type="EMBL" id="MBB6733115.1"/>
    </source>
</evidence>
<dbReference type="PANTHER" id="PTHR45228">
    <property type="entry name" value="CYCLIC DI-GMP PHOSPHODIESTERASE TM_0186-RELATED"/>
    <property type="match status" value="1"/>
</dbReference>
<dbReference type="InterPro" id="IPR001789">
    <property type="entry name" value="Sig_transdc_resp-reg_receiver"/>
</dbReference>
<dbReference type="NCBIfam" id="TIGR00277">
    <property type="entry name" value="HDIG"/>
    <property type="match status" value="1"/>
</dbReference>
<protein>
    <submittedName>
        <fullName evidence="4">Response regulator</fullName>
    </submittedName>
</protein>
<dbReference type="SUPFAM" id="SSF52172">
    <property type="entry name" value="CheY-like"/>
    <property type="match status" value="1"/>
</dbReference>
<reference evidence="4 5" key="1">
    <citation type="submission" date="2020-08" db="EMBL/GenBank/DDBJ databases">
        <title>Cohnella phylogeny.</title>
        <authorList>
            <person name="Dunlap C."/>
        </authorList>
    </citation>
    <scope>NUCLEOTIDE SEQUENCE [LARGE SCALE GENOMIC DNA]</scope>
    <source>
        <strain evidence="4 5">CBP 2801</strain>
    </source>
</reference>
<dbReference type="CDD" id="cd00077">
    <property type="entry name" value="HDc"/>
    <property type="match status" value="1"/>
</dbReference>
<dbReference type="EMBL" id="JACJVO010000024">
    <property type="protein sequence ID" value="MBB6733115.1"/>
    <property type="molecule type" value="Genomic_DNA"/>
</dbReference>
<evidence type="ECO:0000259" key="3">
    <source>
        <dbReference type="PROSITE" id="PS51832"/>
    </source>
</evidence>
<dbReference type="InterPro" id="IPR052020">
    <property type="entry name" value="Cyclic_di-GMP/3'3'-cGAMP_PDE"/>
</dbReference>
<accession>A0A7X0SN86</accession>
<name>A0A7X0SN86_9BACL</name>
<dbReference type="PANTHER" id="PTHR45228:SF1">
    <property type="entry name" value="CYCLIC DI-GMP PHOSPHODIESTERASE TM_0186"/>
    <property type="match status" value="1"/>
</dbReference>
<dbReference type="CDD" id="cd17551">
    <property type="entry name" value="REC_RpfG-like"/>
    <property type="match status" value="1"/>
</dbReference>
<evidence type="ECO:0000313" key="5">
    <source>
        <dbReference type="Proteomes" id="UP000564644"/>
    </source>
</evidence>
<dbReference type="SMART" id="SM00471">
    <property type="entry name" value="HDc"/>
    <property type="match status" value="1"/>
</dbReference>
<dbReference type="InterPro" id="IPR006675">
    <property type="entry name" value="HDIG_dom"/>
</dbReference>
<dbReference type="RefSeq" id="WP_185130772.1">
    <property type="nucleotide sequence ID" value="NZ_JACJVO010000024.1"/>
</dbReference>
<dbReference type="SUPFAM" id="SSF109604">
    <property type="entry name" value="HD-domain/PDEase-like"/>
    <property type="match status" value="1"/>
</dbReference>
<keyword evidence="5" id="KW-1185">Reference proteome</keyword>